<comment type="caution">
    <text evidence="2">The sequence shown here is derived from an EMBL/GenBank/DDBJ whole genome shotgun (WGS) entry which is preliminary data.</text>
</comment>
<dbReference type="Proteomes" id="UP001422759">
    <property type="component" value="Unassembled WGS sequence"/>
</dbReference>
<sequence>MPQPQHLQSPQESPPQSQQESPPQRPPRRTQSDESAVTPVRTSVEPDDTDEDGMLIALHVAYSDGRVKRYLLDDVSELIRY</sequence>
<evidence type="ECO:0000313" key="2">
    <source>
        <dbReference type="EMBL" id="GAA2141540.1"/>
    </source>
</evidence>
<keyword evidence="3" id="KW-1185">Reference proteome</keyword>
<feature type="region of interest" description="Disordered" evidence="1">
    <location>
        <begin position="1"/>
        <end position="50"/>
    </location>
</feature>
<accession>A0ABN2ZFR5</accession>
<organism evidence="2 3">
    <name type="scientific">Kitasatospora kazusensis</name>
    <dbReference type="NCBI Taxonomy" id="407974"/>
    <lineage>
        <taxon>Bacteria</taxon>
        <taxon>Bacillati</taxon>
        <taxon>Actinomycetota</taxon>
        <taxon>Actinomycetes</taxon>
        <taxon>Kitasatosporales</taxon>
        <taxon>Streptomycetaceae</taxon>
        <taxon>Kitasatospora</taxon>
    </lineage>
</organism>
<dbReference type="EMBL" id="BAAANT010000012">
    <property type="protein sequence ID" value="GAA2141540.1"/>
    <property type="molecule type" value="Genomic_DNA"/>
</dbReference>
<proteinExistence type="predicted"/>
<protein>
    <submittedName>
        <fullName evidence="2">Uncharacterized protein</fullName>
    </submittedName>
</protein>
<feature type="compositionally biased region" description="Low complexity" evidence="1">
    <location>
        <begin position="1"/>
        <end position="22"/>
    </location>
</feature>
<name>A0ABN2ZFR5_9ACTN</name>
<evidence type="ECO:0000256" key="1">
    <source>
        <dbReference type="SAM" id="MobiDB-lite"/>
    </source>
</evidence>
<evidence type="ECO:0000313" key="3">
    <source>
        <dbReference type="Proteomes" id="UP001422759"/>
    </source>
</evidence>
<reference evidence="2 3" key="1">
    <citation type="journal article" date="2019" name="Int. J. Syst. Evol. Microbiol.">
        <title>The Global Catalogue of Microorganisms (GCM) 10K type strain sequencing project: providing services to taxonomists for standard genome sequencing and annotation.</title>
        <authorList>
            <consortium name="The Broad Institute Genomics Platform"/>
            <consortium name="The Broad Institute Genome Sequencing Center for Infectious Disease"/>
            <person name="Wu L."/>
            <person name="Ma J."/>
        </authorList>
    </citation>
    <scope>NUCLEOTIDE SEQUENCE [LARGE SCALE GENOMIC DNA]</scope>
    <source>
        <strain evidence="2 3">JCM 14560</strain>
    </source>
</reference>
<gene>
    <name evidence="2" type="ORF">GCM10009760_25820</name>
</gene>